<proteinExistence type="predicted"/>
<feature type="compositionally biased region" description="Low complexity" evidence="1">
    <location>
        <begin position="147"/>
        <end position="159"/>
    </location>
</feature>
<accession>A0A0F4YGR0</accession>
<feature type="region of interest" description="Disordered" evidence="1">
    <location>
        <begin position="52"/>
        <end position="81"/>
    </location>
</feature>
<gene>
    <name evidence="2" type="ORF">T310_8961</name>
</gene>
<keyword evidence="3" id="KW-1185">Reference proteome</keyword>
<dbReference type="Proteomes" id="UP000053958">
    <property type="component" value="Unassembled WGS sequence"/>
</dbReference>
<dbReference type="GeneID" id="25321048"/>
<name>A0A0F4YGR0_RASE3</name>
<comment type="caution">
    <text evidence="2">The sequence shown here is derived from an EMBL/GenBank/DDBJ whole genome shotgun (WGS) entry which is preliminary data.</text>
</comment>
<evidence type="ECO:0000313" key="2">
    <source>
        <dbReference type="EMBL" id="KKA17280.1"/>
    </source>
</evidence>
<evidence type="ECO:0000256" key="1">
    <source>
        <dbReference type="SAM" id="MobiDB-lite"/>
    </source>
</evidence>
<feature type="region of interest" description="Disordered" evidence="1">
    <location>
        <begin position="141"/>
        <end position="168"/>
    </location>
</feature>
<sequence>ATLPVRSARWRRSRAASRKLQLQSELVRSTSPSPGKARFDRRWIWTPSWAALTETTPPRPTSRSLPASRVPRAVKSSRTTTPAGSVVALGSLFAVMGVSTPITSPAWIPPLDPANPPRGRVVLPVVRDAEIVRLPSQQPFKGAATRLPAPGGNPGLLPGRADRAGRGV</sequence>
<feature type="non-terminal residue" evidence="2">
    <location>
        <position position="1"/>
    </location>
</feature>
<dbReference type="AlphaFoldDB" id="A0A0F4YGR0"/>
<organism evidence="2 3">
    <name type="scientific">Rasamsonia emersonii (strain ATCC 16479 / CBS 393.64 / IMI 116815)</name>
    <dbReference type="NCBI Taxonomy" id="1408163"/>
    <lineage>
        <taxon>Eukaryota</taxon>
        <taxon>Fungi</taxon>
        <taxon>Dikarya</taxon>
        <taxon>Ascomycota</taxon>
        <taxon>Pezizomycotina</taxon>
        <taxon>Eurotiomycetes</taxon>
        <taxon>Eurotiomycetidae</taxon>
        <taxon>Eurotiales</taxon>
        <taxon>Trichocomaceae</taxon>
        <taxon>Rasamsonia</taxon>
    </lineage>
</organism>
<dbReference type="RefSeq" id="XP_013323892.1">
    <property type="nucleotide sequence ID" value="XM_013468438.1"/>
</dbReference>
<protein>
    <submittedName>
        <fullName evidence="2">Uncharacterized protein</fullName>
    </submittedName>
</protein>
<evidence type="ECO:0000313" key="3">
    <source>
        <dbReference type="Proteomes" id="UP000053958"/>
    </source>
</evidence>
<dbReference type="EMBL" id="LASV01000678">
    <property type="protein sequence ID" value="KKA17280.1"/>
    <property type="molecule type" value="Genomic_DNA"/>
</dbReference>
<reference evidence="2 3" key="1">
    <citation type="submission" date="2015-04" db="EMBL/GenBank/DDBJ databases">
        <authorList>
            <person name="Heijne W.H."/>
            <person name="Fedorova N.D."/>
            <person name="Nierman W.C."/>
            <person name="Vollebregt A.W."/>
            <person name="Zhao Z."/>
            <person name="Wu L."/>
            <person name="Kumar M."/>
            <person name="Stam H."/>
            <person name="van den Berg M.A."/>
            <person name="Pel H.J."/>
        </authorList>
    </citation>
    <scope>NUCLEOTIDE SEQUENCE [LARGE SCALE GENOMIC DNA]</scope>
    <source>
        <strain evidence="2 3">CBS 393.64</strain>
    </source>
</reference>